<dbReference type="Proteomes" id="UP000183809">
    <property type="component" value="Unassembled WGS sequence"/>
</dbReference>
<dbReference type="PROSITE" id="PS51751">
    <property type="entry name" value="EXPERA"/>
    <property type="match status" value="1"/>
</dbReference>
<evidence type="ECO:0000256" key="2">
    <source>
        <dbReference type="ARBA" id="ARBA00009096"/>
    </source>
</evidence>
<comment type="caution">
    <text evidence="9">The sequence shown here is derived from an EMBL/GenBank/DDBJ whole genome shotgun (WGS) entry which is preliminary data.</text>
</comment>
<dbReference type="PIRSF" id="PIRSF031032">
    <property type="entry name" value="TMP_97_prd"/>
    <property type="match status" value="1"/>
</dbReference>
<comment type="similarity">
    <text evidence="2">Belongs to the TMEM97/sigma-2 receptor family.</text>
</comment>
<comment type="caution">
    <text evidence="7">Lacks conserved residue(s) required for the propagation of feature annotation.</text>
</comment>
<gene>
    <name evidence="9" type="ORF">BKCO1_12000100</name>
</gene>
<dbReference type="Pfam" id="PF05241">
    <property type="entry name" value="EBP"/>
    <property type="match status" value="1"/>
</dbReference>
<comment type="subcellular location">
    <subcellularLocation>
        <location evidence="1">Endoplasmic reticulum membrane</location>
        <topology evidence="1">Multi-pass membrane protein</topology>
    </subcellularLocation>
</comment>
<feature type="transmembrane region" description="Helical" evidence="7">
    <location>
        <begin position="72"/>
        <end position="93"/>
    </location>
</feature>
<reference evidence="9 10" key="1">
    <citation type="submission" date="2016-10" db="EMBL/GenBank/DDBJ databases">
        <title>Proteomics and genomics reveal pathogen-plant mechanisms compatible with a hemibiotrophic lifestyle of Diplodia corticola.</title>
        <authorList>
            <person name="Fernandes I."/>
            <person name="De Jonge R."/>
            <person name="Van De Peer Y."/>
            <person name="Devreese B."/>
            <person name="Alves A."/>
            <person name="Esteves A.C."/>
        </authorList>
    </citation>
    <scope>NUCLEOTIDE SEQUENCE [LARGE SCALE GENOMIC DNA]</scope>
    <source>
        <strain evidence="9 10">CBS 112549</strain>
    </source>
</reference>
<dbReference type="RefSeq" id="XP_020132506.1">
    <property type="nucleotide sequence ID" value="XM_020270590.1"/>
</dbReference>
<proteinExistence type="inferred from homology"/>
<dbReference type="InterPro" id="IPR051987">
    <property type="entry name" value="Sigma-2_receptor-like"/>
</dbReference>
<dbReference type="PANTHER" id="PTHR31204">
    <property type="entry name" value="SIGMA INTRACELLULAR RECEPTOR 2"/>
    <property type="match status" value="1"/>
</dbReference>
<accession>A0A1J9R472</accession>
<evidence type="ECO:0000313" key="10">
    <source>
        <dbReference type="Proteomes" id="UP000183809"/>
    </source>
</evidence>
<keyword evidence="6 7" id="KW-0472">Membrane</keyword>
<dbReference type="GeneID" id="31010849"/>
<dbReference type="OrthoDB" id="433124at2759"/>
<dbReference type="GO" id="GO:0005789">
    <property type="term" value="C:endoplasmic reticulum membrane"/>
    <property type="evidence" value="ECO:0007669"/>
    <property type="project" value="UniProtKB-SubCell"/>
</dbReference>
<dbReference type="EMBL" id="MNUE01000012">
    <property type="protein sequence ID" value="OJD36246.1"/>
    <property type="molecule type" value="Genomic_DNA"/>
</dbReference>
<dbReference type="PANTHER" id="PTHR31204:SF1">
    <property type="entry name" value="SIGMA INTRACELLULAR RECEPTOR 2"/>
    <property type="match status" value="1"/>
</dbReference>
<evidence type="ECO:0000256" key="4">
    <source>
        <dbReference type="ARBA" id="ARBA00022824"/>
    </source>
</evidence>
<evidence type="ECO:0000256" key="7">
    <source>
        <dbReference type="PIRNR" id="PIRNR031032"/>
    </source>
</evidence>
<evidence type="ECO:0000259" key="8">
    <source>
        <dbReference type="PROSITE" id="PS51751"/>
    </source>
</evidence>
<feature type="domain" description="EXPERA" evidence="8">
    <location>
        <begin position="14"/>
        <end position="166"/>
    </location>
</feature>
<sequence>MDRPAPKSLFTRKRDLLYLSFFAIHIPIVFCVDVLPVYPESMRPEPLLALRQWYIETYQDRFFSAPPPWFSMYIWMELLYHAPLSAWAVGALMRGKHSSLSQTAPAHPTSDDPKVPIHLLIYACQTGITTMTCIAEYLSWDSFTNEQKLSLSGLYVPYLALSVFMGVDMFRRLEKRLAPGAATASAKKAL</sequence>
<evidence type="ECO:0000256" key="5">
    <source>
        <dbReference type="ARBA" id="ARBA00022989"/>
    </source>
</evidence>
<protein>
    <recommendedName>
        <fullName evidence="7">Efficient mitochondria targeting-associated protein 19</fullName>
    </recommendedName>
</protein>
<evidence type="ECO:0000256" key="6">
    <source>
        <dbReference type="ARBA" id="ARBA00023136"/>
    </source>
</evidence>
<keyword evidence="5 7" id="KW-1133">Transmembrane helix</keyword>
<evidence type="ECO:0000313" key="9">
    <source>
        <dbReference type="EMBL" id="OJD36246.1"/>
    </source>
</evidence>
<evidence type="ECO:0000256" key="3">
    <source>
        <dbReference type="ARBA" id="ARBA00022692"/>
    </source>
</evidence>
<dbReference type="InterPro" id="IPR016964">
    <property type="entry name" value="Sigma2_recept"/>
</dbReference>
<feature type="transmembrane region" description="Helical" evidence="7">
    <location>
        <begin position="16"/>
        <end position="38"/>
    </location>
</feature>
<organism evidence="9 10">
    <name type="scientific">Diplodia corticola</name>
    <dbReference type="NCBI Taxonomy" id="236234"/>
    <lineage>
        <taxon>Eukaryota</taxon>
        <taxon>Fungi</taxon>
        <taxon>Dikarya</taxon>
        <taxon>Ascomycota</taxon>
        <taxon>Pezizomycotina</taxon>
        <taxon>Dothideomycetes</taxon>
        <taxon>Dothideomycetes incertae sedis</taxon>
        <taxon>Botryosphaeriales</taxon>
        <taxon>Botryosphaeriaceae</taxon>
        <taxon>Diplodia</taxon>
    </lineage>
</organism>
<evidence type="ECO:0000256" key="1">
    <source>
        <dbReference type="ARBA" id="ARBA00004477"/>
    </source>
</evidence>
<name>A0A1J9R472_9PEZI</name>
<keyword evidence="10" id="KW-1185">Reference proteome</keyword>
<keyword evidence="3 7" id="KW-0812">Transmembrane</keyword>
<dbReference type="InterPro" id="IPR033118">
    <property type="entry name" value="EXPERA"/>
</dbReference>
<keyword evidence="4 7" id="KW-0256">Endoplasmic reticulum</keyword>
<dbReference type="STRING" id="236234.A0A1J9R472"/>
<dbReference type="AlphaFoldDB" id="A0A1J9R472"/>